<dbReference type="GO" id="GO:0005880">
    <property type="term" value="C:nuclear microtubule"/>
    <property type="evidence" value="ECO:0007669"/>
    <property type="project" value="TreeGrafter"/>
</dbReference>
<evidence type="ECO:0000256" key="5">
    <source>
        <dbReference type="ARBA" id="ARBA00023212"/>
    </source>
</evidence>
<name>A0A4Y1R803_PRUDU</name>
<dbReference type="GO" id="GO:0008017">
    <property type="term" value="F:microtubule binding"/>
    <property type="evidence" value="ECO:0007669"/>
    <property type="project" value="TreeGrafter"/>
</dbReference>
<comment type="similarity">
    <text evidence="2">Belongs to the TPX2 family.</text>
</comment>
<proteinExistence type="inferred from homology"/>
<dbReference type="Pfam" id="PF06886">
    <property type="entry name" value="TPX2"/>
    <property type="match status" value="1"/>
</dbReference>
<feature type="domain" description="TPX2 C-terminal" evidence="8">
    <location>
        <begin position="112"/>
        <end position="182"/>
    </location>
</feature>
<dbReference type="GO" id="GO:0030295">
    <property type="term" value="F:protein kinase activator activity"/>
    <property type="evidence" value="ECO:0007669"/>
    <property type="project" value="TreeGrafter"/>
</dbReference>
<reference evidence="9" key="1">
    <citation type="journal article" date="2019" name="Science">
        <title>Mutation of a bHLH transcription factor allowed almond domestication.</title>
        <authorList>
            <person name="Sanchez-Perez R."/>
            <person name="Pavan S."/>
            <person name="Mazzeo R."/>
            <person name="Moldovan C."/>
            <person name="Aiese Cigliano R."/>
            <person name="Del Cueto J."/>
            <person name="Ricciardi F."/>
            <person name="Lotti C."/>
            <person name="Ricciardi L."/>
            <person name="Dicenta F."/>
            <person name="Lopez-Marques R.L."/>
            <person name="Lindberg Moller B."/>
        </authorList>
    </citation>
    <scope>NUCLEOTIDE SEQUENCE</scope>
</reference>
<dbReference type="PANTHER" id="PTHR14326:SF58">
    <property type="entry name" value="TPX2 (TARGETING PROTEIN FOR XKLP2) PROTEIN FAMILY"/>
    <property type="match status" value="1"/>
</dbReference>
<dbReference type="GO" id="GO:0005819">
    <property type="term" value="C:spindle"/>
    <property type="evidence" value="ECO:0007669"/>
    <property type="project" value="InterPro"/>
</dbReference>
<protein>
    <submittedName>
        <fullName evidence="9">Targeting protein for Xklp2 protein family</fullName>
    </submittedName>
</protein>
<comment type="subcellular location">
    <subcellularLocation>
        <location evidence="1">Cytoplasm</location>
        <location evidence="1">Cytoskeleton</location>
    </subcellularLocation>
</comment>
<keyword evidence="4" id="KW-0493">Microtubule</keyword>
<feature type="coiled-coil region" evidence="6">
    <location>
        <begin position="129"/>
        <end position="161"/>
    </location>
</feature>
<dbReference type="InterPro" id="IPR009675">
    <property type="entry name" value="TPX2_fam"/>
</dbReference>
<organism evidence="9">
    <name type="scientific">Prunus dulcis</name>
    <name type="common">Almond</name>
    <name type="synonym">Amygdalus dulcis</name>
    <dbReference type="NCBI Taxonomy" id="3755"/>
    <lineage>
        <taxon>Eukaryota</taxon>
        <taxon>Viridiplantae</taxon>
        <taxon>Streptophyta</taxon>
        <taxon>Embryophyta</taxon>
        <taxon>Tracheophyta</taxon>
        <taxon>Spermatophyta</taxon>
        <taxon>Magnoliopsida</taxon>
        <taxon>eudicotyledons</taxon>
        <taxon>Gunneridae</taxon>
        <taxon>Pentapetalae</taxon>
        <taxon>rosids</taxon>
        <taxon>fabids</taxon>
        <taxon>Rosales</taxon>
        <taxon>Rosaceae</taxon>
        <taxon>Amygdaloideae</taxon>
        <taxon>Amygdaleae</taxon>
        <taxon>Prunus</taxon>
    </lineage>
</organism>
<evidence type="ECO:0000256" key="2">
    <source>
        <dbReference type="ARBA" id="ARBA00005885"/>
    </source>
</evidence>
<feature type="region of interest" description="Disordered" evidence="7">
    <location>
        <begin position="1"/>
        <end position="30"/>
    </location>
</feature>
<evidence type="ECO:0000256" key="4">
    <source>
        <dbReference type="ARBA" id="ARBA00022701"/>
    </source>
</evidence>
<gene>
    <name evidence="9" type="ORF">Prudu_010192</name>
</gene>
<keyword evidence="5" id="KW-0206">Cytoskeleton</keyword>
<keyword evidence="3" id="KW-0963">Cytoplasm</keyword>
<accession>A0A4Y1R803</accession>
<sequence length="266" mass="31630">MQSDFQWGRRSRRNSSESSSTMGGRTWKKKQLRATSLKPFKLRTELLTLFGDLTAGKGRQKEEEFMKKIQEMMIEEERQRIPIAQGLPWTTDEPECLMKPPVKDITIPTDLKLYSDMRAVERAEFDHQVAEKMNLFEQYKMERERLQKLAEEEEIRRLRKELVPKAQPMPYFDRPFIPRSNYVLLDCGMLMILLNFLNMQKKRVQIILEFHPYKVNEASHYTQRTKVSCASAKEDQVLLAMERYRLLHLPRVKLEEDKKEPDFVSP</sequence>
<dbReference type="AlphaFoldDB" id="A0A4Y1R803"/>
<evidence type="ECO:0000256" key="3">
    <source>
        <dbReference type="ARBA" id="ARBA00022490"/>
    </source>
</evidence>
<dbReference type="GO" id="GO:0060236">
    <property type="term" value="P:regulation of mitotic spindle organization"/>
    <property type="evidence" value="ECO:0007669"/>
    <property type="project" value="InterPro"/>
</dbReference>
<dbReference type="EMBL" id="AP019299">
    <property type="protein sequence ID" value="BBH00252.1"/>
    <property type="molecule type" value="Genomic_DNA"/>
</dbReference>
<evidence type="ECO:0000313" key="9">
    <source>
        <dbReference type="EMBL" id="BBH00252.1"/>
    </source>
</evidence>
<dbReference type="InterPro" id="IPR027329">
    <property type="entry name" value="TPX2_C"/>
</dbReference>
<evidence type="ECO:0000259" key="8">
    <source>
        <dbReference type="Pfam" id="PF06886"/>
    </source>
</evidence>
<evidence type="ECO:0000256" key="7">
    <source>
        <dbReference type="SAM" id="MobiDB-lite"/>
    </source>
</evidence>
<keyword evidence="6" id="KW-0175">Coiled coil</keyword>
<dbReference type="GO" id="GO:0090307">
    <property type="term" value="P:mitotic spindle assembly"/>
    <property type="evidence" value="ECO:0007669"/>
    <property type="project" value="TreeGrafter"/>
</dbReference>
<dbReference type="PANTHER" id="PTHR14326">
    <property type="entry name" value="TARGETING PROTEIN FOR XKLP2"/>
    <property type="match status" value="1"/>
</dbReference>
<evidence type="ECO:0000256" key="6">
    <source>
        <dbReference type="SAM" id="Coils"/>
    </source>
</evidence>
<evidence type="ECO:0000256" key="1">
    <source>
        <dbReference type="ARBA" id="ARBA00004245"/>
    </source>
</evidence>